<dbReference type="WBParaSite" id="TCLT_0000138101-mRNA-1">
    <property type="protein sequence ID" value="TCLT_0000138101-mRNA-1"/>
    <property type="gene ID" value="TCLT_0000138101"/>
</dbReference>
<gene>
    <name evidence="1" type="ORF">TCLT_LOCUS1382</name>
</gene>
<name>A0A0N5CMJ7_THECL</name>
<evidence type="ECO:0000313" key="1">
    <source>
        <dbReference type="EMBL" id="VDM96791.1"/>
    </source>
</evidence>
<keyword evidence="2" id="KW-1185">Reference proteome</keyword>
<protein>
    <submittedName>
        <fullName evidence="1 3">Uncharacterized protein</fullName>
    </submittedName>
</protein>
<dbReference type="EMBL" id="UYYF01000170">
    <property type="protein sequence ID" value="VDM96791.1"/>
    <property type="molecule type" value="Genomic_DNA"/>
</dbReference>
<dbReference type="AlphaFoldDB" id="A0A0N5CMJ7"/>
<organism evidence="3">
    <name type="scientific">Thelazia callipaeda</name>
    <name type="common">Oriental eyeworm</name>
    <name type="synonym">Parasitic nematode</name>
    <dbReference type="NCBI Taxonomy" id="103827"/>
    <lineage>
        <taxon>Eukaryota</taxon>
        <taxon>Metazoa</taxon>
        <taxon>Ecdysozoa</taxon>
        <taxon>Nematoda</taxon>
        <taxon>Chromadorea</taxon>
        <taxon>Rhabditida</taxon>
        <taxon>Spirurina</taxon>
        <taxon>Spiruromorpha</taxon>
        <taxon>Thelazioidea</taxon>
        <taxon>Thelaziidae</taxon>
        <taxon>Thelazia</taxon>
    </lineage>
</organism>
<evidence type="ECO:0000313" key="2">
    <source>
        <dbReference type="Proteomes" id="UP000276776"/>
    </source>
</evidence>
<evidence type="ECO:0000313" key="3">
    <source>
        <dbReference type="WBParaSite" id="TCLT_0000138101-mRNA-1"/>
    </source>
</evidence>
<accession>A0A0N5CMJ7</accession>
<proteinExistence type="predicted"/>
<dbReference type="Proteomes" id="UP000276776">
    <property type="component" value="Unassembled WGS sequence"/>
</dbReference>
<reference evidence="1 2" key="2">
    <citation type="submission" date="2018-11" db="EMBL/GenBank/DDBJ databases">
        <authorList>
            <consortium name="Pathogen Informatics"/>
        </authorList>
    </citation>
    <scope>NUCLEOTIDE SEQUENCE [LARGE SCALE GENOMIC DNA]</scope>
</reference>
<reference evidence="3" key="1">
    <citation type="submission" date="2017-02" db="UniProtKB">
        <authorList>
            <consortium name="WormBaseParasite"/>
        </authorList>
    </citation>
    <scope>IDENTIFICATION</scope>
</reference>
<sequence length="96" mass="10787">MVDSVENHAIPLDSSSLSYFPVSLPSKASDNIKFAFSNEVDNGYAEIMLRRRESKQKKSLRSDAATVVENISDNDEDVLFVYIYLSCSKELESESD</sequence>